<comment type="caution">
    <text evidence="1">The sequence shown here is derived from an EMBL/GenBank/DDBJ whole genome shotgun (WGS) entry which is preliminary data.</text>
</comment>
<dbReference type="Proteomes" id="UP000618319">
    <property type="component" value="Unassembled WGS sequence"/>
</dbReference>
<name>A0ABR9TB59_9SPHI</name>
<evidence type="ECO:0000313" key="2">
    <source>
        <dbReference type="Proteomes" id="UP000618319"/>
    </source>
</evidence>
<reference evidence="1 2" key="1">
    <citation type="submission" date="2018-02" db="EMBL/GenBank/DDBJ databases">
        <title>Sphingobacterium KA21.</title>
        <authorList>
            <person name="Vasarhelyi B.M."/>
            <person name="Deshmukh S."/>
            <person name="Balint B."/>
            <person name="Kukolya J."/>
        </authorList>
    </citation>
    <scope>NUCLEOTIDE SEQUENCE [LARGE SCALE GENOMIC DNA]</scope>
    <source>
        <strain evidence="1 2">Ka21</strain>
    </source>
</reference>
<accession>A0ABR9TB59</accession>
<evidence type="ECO:0000313" key="1">
    <source>
        <dbReference type="EMBL" id="MBE8722299.1"/>
    </source>
</evidence>
<dbReference type="RefSeq" id="WP_196940212.1">
    <property type="nucleotide sequence ID" value="NZ_MU158690.1"/>
</dbReference>
<sequence>MRKLRKGERYALLPNITPNQFKDPSKVGMTKKKETQLCHAEDTRCLLSRLFRSSANNKFLNDILKKCCLFFICVLFSEAQAQSAGELAVGLVPSIANSRWIGVLGCFLSKKEANDLKEIR</sequence>
<dbReference type="EMBL" id="PSKQ01000023">
    <property type="protein sequence ID" value="MBE8722299.1"/>
    <property type="molecule type" value="Genomic_DNA"/>
</dbReference>
<proteinExistence type="predicted"/>
<protein>
    <submittedName>
        <fullName evidence="1">Uncharacterized protein</fullName>
    </submittedName>
</protein>
<organism evidence="1 2">
    <name type="scientific">Sphingobacterium pedocola</name>
    <dbReference type="NCBI Taxonomy" id="2082722"/>
    <lineage>
        <taxon>Bacteria</taxon>
        <taxon>Pseudomonadati</taxon>
        <taxon>Bacteroidota</taxon>
        <taxon>Sphingobacteriia</taxon>
        <taxon>Sphingobacteriales</taxon>
        <taxon>Sphingobacteriaceae</taxon>
        <taxon>Sphingobacterium</taxon>
    </lineage>
</organism>
<gene>
    <name evidence="1" type="ORF">C4F40_16360</name>
</gene>
<keyword evidence="2" id="KW-1185">Reference proteome</keyword>